<dbReference type="PIRSF" id="PIRSF017082">
    <property type="entry name" value="YflP"/>
    <property type="match status" value="1"/>
</dbReference>
<protein>
    <submittedName>
        <fullName evidence="3">Tripartite-type tricarboxylate transporter receptor subunit TctC</fullName>
    </submittedName>
</protein>
<comment type="similarity">
    <text evidence="1">Belongs to the UPF0065 (bug) family.</text>
</comment>
<dbReference type="InterPro" id="IPR042100">
    <property type="entry name" value="Bug_dom1"/>
</dbReference>
<proteinExistence type="inferred from homology"/>
<dbReference type="PANTHER" id="PTHR42928">
    <property type="entry name" value="TRICARBOXYLATE-BINDING PROTEIN"/>
    <property type="match status" value="1"/>
</dbReference>
<name>A0A7Y9IWC5_9BURK</name>
<evidence type="ECO:0000256" key="2">
    <source>
        <dbReference type="SAM" id="SignalP"/>
    </source>
</evidence>
<dbReference type="EMBL" id="JACBYR010000001">
    <property type="protein sequence ID" value="NYE84198.1"/>
    <property type="molecule type" value="Genomic_DNA"/>
</dbReference>
<dbReference type="Gene3D" id="3.40.190.150">
    <property type="entry name" value="Bordetella uptake gene, domain 1"/>
    <property type="match status" value="1"/>
</dbReference>
<dbReference type="AlphaFoldDB" id="A0A7Y9IWC5"/>
<sequence>MPQASSFPWRFAAPRTVVRLAIAALMTVSPFMASAQPAYPSKPIRIVAPFPPGNSSDVAARFLSEQLSEKLGQSVVVEKKVGAAGQLGASYVAKSDPDGYTLLMTSTSAAISPAIYKSLPFDIVEDFTPIVQVAVSPMVLLTRADFPQGKLEDFVAEIRKNPKSYSYATAGTGTIQHLTMAAFLSRLGVDVLGVPYKGSPQALTDLIGGQVQFMFDAVLSAKPHFESGRLKPIAVASAAPTPQLPGIPAAAQSAVPELKDFVIEGWVGLLGPKGMPADIARRLNQEIVTIITSPAMQDRLAKANIAVAPANSPQQFGTFLRTDVKRWQDIASAARIPKE</sequence>
<keyword evidence="2" id="KW-0732">Signal</keyword>
<evidence type="ECO:0000313" key="4">
    <source>
        <dbReference type="Proteomes" id="UP000542125"/>
    </source>
</evidence>
<dbReference type="Proteomes" id="UP000542125">
    <property type="component" value="Unassembled WGS sequence"/>
</dbReference>
<reference evidence="3 4" key="1">
    <citation type="submission" date="2020-07" db="EMBL/GenBank/DDBJ databases">
        <title>Genomic Encyclopedia of Type Strains, Phase IV (KMG-V): Genome sequencing to study the core and pangenomes of soil and plant-associated prokaryotes.</title>
        <authorList>
            <person name="Whitman W."/>
        </authorList>
    </citation>
    <scope>NUCLEOTIDE SEQUENCE [LARGE SCALE GENOMIC DNA]</scope>
    <source>
        <strain evidence="3 4">SAS40</strain>
    </source>
</reference>
<dbReference type="SUPFAM" id="SSF53850">
    <property type="entry name" value="Periplasmic binding protein-like II"/>
    <property type="match status" value="1"/>
</dbReference>
<dbReference type="Pfam" id="PF03401">
    <property type="entry name" value="TctC"/>
    <property type="match status" value="1"/>
</dbReference>
<comment type="caution">
    <text evidence="3">The sequence shown here is derived from an EMBL/GenBank/DDBJ whole genome shotgun (WGS) entry which is preliminary data.</text>
</comment>
<organism evidence="3 4">
    <name type="scientific">Pigmentiphaga litoralis</name>
    <dbReference type="NCBI Taxonomy" id="516702"/>
    <lineage>
        <taxon>Bacteria</taxon>
        <taxon>Pseudomonadati</taxon>
        <taxon>Pseudomonadota</taxon>
        <taxon>Betaproteobacteria</taxon>
        <taxon>Burkholderiales</taxon>
        <taxon>Alcaligenaceae</taxon>
        <taxon>Pigmentiphaga</taxon>
    </lineage>
</organism>
<feature type="signal peptide" evidence="2">
    <location>
        <begin position="1"/>
        <end position="35"/>
    </location>
</feature>
<evidence type="ECO:0000256" key="1">
    <source>
        <dbReference type="ARBA" id="ARBA00006987"/>
    </source>
</evidence>
<evidence type="ECO:0000313" key="3">
    <source>
        <dbReference type="EMBL" id="NYE84198.1"/>
    </source>
</evidence>
<gene>
    <name evidence="3" type="ORF">FHW18_003469</name>
</gene>
<dbReference type="CDD" id="cd13578">
    <property type="entry name" value="PBP2_Bug27"/>
    <property type="match status" value="1"/>
</dbReference>
<keyword evidence="3" id="KW-0675">Receptor</keyword>
<keyword evidence="4" id="KW-1185">Reference proteome</keyword>
<accession>A0A7Y9IWC5</accession>
<dbReference type="PANTHER" id="PTHR42928:SF5">
    <property type="entry name" value="BLR1237 PROTEIN"/>
    <property type="match status" value="1"/>
</dbReference>
<feature type="chain" id="PRO_5031425152" evidence="2">
    <location>
        <begin position="36"/>
        <end position="339"/>
    </location>
</feature>
<dbReference type="InterPro" id="IPR005064">
    <property type="entry name" value="BUG"/>
</dbReference>
<dbReference type="Gene3D" id="3.40.190.10">
    <property type="entry name" value="Periplasmic binding protein-like II"/>
    <property type="match status" value="1"/>
</dbReference>
<dbReference type="RefSeq" id="WP_179587915.1">
    <property type="nucleotide sequence ID" value="NZ_JACBYR010000001.1"/>
</dbReference>